<evidence type="ECO:0000256" key="4">
    <source>
        <dbReference type="ARBA" id="ARBA00013115"/>
    </source>
</evidence>
<dbReference type="NCBIfam" id="TIGR02069">
    <property type="entry name" value="cyanophycinase"/>
    <property type="match status" value="1"/>
</dbReference>
<evidence type="ECO:0000256" key="3">
    <source>
        <dbReference type="ARBA" id="ARBA00006534"/>
    </source>
</evidence>
<dbReference type="GO" id="GO:0008241">
    <property type="term" value="F:peptidyl-dipeptidase activity"/>
    <property type="evidence" value="ECO:0007669"/>
    <property type="project" value="UniProtKB-EC"/>
</dbReference>
<dbReference type="CDD" id="cd03145">
    <property type="entry name" value="GAT1_cyanophycinase"/>
    <property type="match status" value="1"/>
</dbReference>
<dbReference type="Pfam" id="PF03575">
    <property type="entry name" value="Peptidase_S51"/>
    <property type="match status" value="1"/>
</dbReference>
<dbReference type="PANTHER" id="PTHR36175">
    <property type="entry name" value="CYANOPHYCINASE"/>
    <property type="match status" value="1"/>
</dbReference>
<dbReference type="AlphaFoldDB" id="Q1MXW0"/>
<evidence type="ECO:0000256" key="5">
    <source>
        <dbReference type="ARBA" id="ARBA00015719"/>
    </source>
</evidence>
<organism evidence="10 11">
    <name type="scientific">Bermanella marisrubri</name>
    <dbReference type="NCBI Taxonomy" id="207949"/>
    <lineage>
        <taxon>Bacteria</taxon>
        <taxon>Pseudomonadati</taxon>
        <taxon>Pseudomonadota</taxon>
        <taxon>Gammaproteobacteria</taxon>
        <taxon>Oceanospirillales</taxon>
        <taxon>Oceanospirillaceae</taxon>
        <taxon>Bermanella</taxon>
    </lineage>
</organism>
<gene>
    <name evidence="10" type="ORF">RED65_02524</name>
</gene>
<dbReference type="Gene3D" id="3.40.50.880">
    <property type="match status" value="1"/>
</dbReference>
<keyword evidence="11" id="KW-1185">Reference proteome</keyword>
<evidence type="ECO:0000256" key="2">
    <source>
        <dbReference type="ARBA" id="ARBA00002039"/>
    </source>
</evidence>
<feature type="chain" id="PRO_5004194610" description="Cyanophycinase" evidence="9">
    <location>
        <begin position="18"/>
        <end position="409"/>
    </location>
</feature>
<proteinExistence type="inferred from homology"/>
<dbReference type="PANTHER" id="PTHR36175:SF1">
    <property type="entry name" value="CYANOPHYCINASE"/>
    <property type="match status" value="1"/>
</dbReference>
<dbReference type="RefSeq" id="WP_007016830.1">
    <property type="nucleotide sequence ID" value="NZ_AAQH01000032.1"/>
</dbReference>
<dbReference type="GO" id="GO:0006508">
    <property type="term" value="P:proteolysis"/>
    <property type="evidence" value="ECO:0007669"/>
    <property type="project" value="UniProtKB-KW"/>
</dbReference>
<dbReference type="InterPro" id="IPR011811">
    <property type="entry name" value="Peptidase_S51_cyanophycinase"/>
</dbReference>
<dbReference type="OrthoDB" id="9799980at2"/>
<comment type="similarity">
    <text evidence="3">Belongs to the peptidase S51 family.</text>
</comment>
<dbReference type="InterPro" id="IPR029062">
    <property type="entry name" value="Class_I_gatase-like"/>
</dbReference>
<dbReference type="EMBL" id="AAQH01000032">
    <property type="protein sequence ID" value="EAT10818.1"/>
    <property type="molecule type" value="Genomic_DNA"/>
</dbReference>
<keyword evidence="9" id="KW-0732">Signal</keyword>
<dbReference type="InterPro" id="IPR005320">
    <property type="entry name" value="Peptidase_S51"/>
</dbReference>
<keyword evidence="6" id="KW-0645">Protease</keyword>
<keyword evidence="8" id="KW-0720">Serine protease</keyword>
<protein>
    <recommendedName>
        <fullName evidence="5">Cyanophycinase</fullName>
        <ecNumber evidence="4">3.4.15.6</ecNumber>
    </recommendedName>
</protein>
<dbReference type="Proteomes" id="UP000004263">
    <property type="component" value="Unassembled WGS sequence"/>
</dbReference>
<dbReference type="EC" id="3.4.15.6" evidence="4"/>
<comment type="caution">
    <text evidence="10">The sequence shown here is derived from an EMBL/GenBank/DDBJ whole genome shotgun (WGS) entry which is preliminary data.</text>
</comment>
<evidence type="ECO:0000256" key="8">
    <source>
        <dbReference type="ARBA" id="ARBA00022825"/>
    </source>
</evidence>
<keyword evidence="7" id="KW-0378">Hydrolase</keyword>
<dbReference type="GO" id="GO:0008236">
    <property type="term" value="F:serine-type peptidase activity"/>
    <property type="evidence" value="ECO:0007669"/>
    <property type="project" value="UniProtKB-KW"/>
</dbReference>
<accession>Q1MXW0</accession>
<evidence type="ECO:0000256" key="7">
    <source>
        <dbReference type="ARBA" id="ARBA00022801"/>
    </source>
</evidence>
<evidence type="ECO:0000313" key="11">
    <source>
        <dbReference type="Proteomes" id="UP000004263"/>
    </source>
</evidence>
<sequence length="409" mass="45005">MRFLVLIISLFSLQACASEASSNGKLVIAGGAIRSDNQALYEALINAMPKQDGKVVIIPVASGKPLKSANAFSKDLVRYGLDEKQISIFPLAVTDDSTTDFDERKWKDNAFDEEKVAQIKDASAIWFTGGDQMRIIDSIRPSKDEPSPLLKELKLLLKHGAVIGGTSAGAAMMSETMIAAGDSFSAITQPQSDQYYGMETQEQGQLYLHHGLGFFEYGIVDQHFDRKARLGRLVKTLADQETKMGYAVDEDTAMVVDLEKQTISAVGAGNITIVDATSAQVNYEPFDAQNIYVSLLSSGDEYDIRKQALLNVKNLTIGSEYFSEAAKQGAGMAVANHRLAHLLGYELLDNKANSEIRRYSFNESGKGILYRFSQSKQSEGYWRTNGTQDQYSIINVRMDIEPVSISINQ</sequence>
<dbReference type="STRING" id="207949.RED65_02524"/>
<reference evidence="10 11" key="1">
    <citation type="submission" date="2006-03" db="EMBL/GenBank/DDBJ databases">
        <authorList>
            <person name="Pinhassi J."/>
            <person name="Pedros-Alio C."/>
            <person name="Ferriera S."/>
            <person name="Johnson J."/>
            <person name="Kravitz S."/>
            <person name="Halpern A."/>
            <person name="Remington K."/>
            <person name="Beeson K."/>
            <person name="Tran B."/>
            <person name="Rogers Y.-H."/>
            <person name="Friedman R."/>
            <person name="Venter J.C."/>
        </authorList>
    </citation>
    <scope>NUCLEOTIDE SEQUENCE [LARGE SCALE GENOMIC DNA]</scope>
    <source>
        <strain evidence="10 11">RED65</strain>
    </source>
</reference>
<comment type="catalytic activity">
    <reaction evidence="1">
        <text>[L-4-(L-arginin-2-N-yl)aspartate](n) + H2O = [L-4-(L-arginin-2-N-yl)aspartate](n-1) + L-4-(L-arginin-2-N-yl)aspartate</text>
        <dbReference type="Rhea" id="RHEA:12845"/>
        <dbReference type="Rhea" id="RHEA-COMP:13728"/>
        <dbReference type="Rhea" id="RHEA-COMP:13734"/>
        <dbReference type="ChEBI" id="CHEBI:15377"/>
        <dbReference type="ChEBI" id="CHEBI:137986"/>
        <dbReference type="ChEBI" id="CHEBI:137991"/>
        <dbReference type="EC" id="3.4.15.6"/>
    </reaction>
</comment>
<comment type="function">
    <text evidence="2">Exopeptidase that catalyzes the hydrolytic cleavage of multi-L-arginyl-poly-L-aspartic acid (cyanophycin; a water-insoluble reserve polymer) into aspartate-arginine dipeptides.</text>
</comment>
<evidence type="ECO:0000256" key="9">
    <source>
        <dbReference type="SAM" id="SignalP"/>
    </source>
</evidence>
<evidence type="ECO:0000256" key="6">
    <source>
        <dbReference type="ARBA" id="ARBA00022670"/>
    </source>
</evidence>
<dbReference type="PROSITE" id="PS51257">
    <property type="entry name" value="PROKAR_LIPOPROTEIN"/>
    <property type="match status" value="1"/>
</dbReference>
<feature type="signal peptide" evidence="9">
    <location>
        <begin position="1"/>
        <end position="17"/>
    </location>
</feature>
<dbReference type="SUPFAM" id="SSF52317">
    <property type="entry name" value="Class I glutamine amidotransferase-like"/>
    <property type="match status" value="1"/>
</dbReference>
<dbReference type="HOGENOM" id="CLU_640564_0_0_6"/>
<evidence type="ECO:0000256" key="1">
    <source>
        <dbReference type="ARBA" id="ARBA00001092"/>
    </source>
</evidence>
<evidence type="ECO:0000313" key="10">
    <source>
        <dbReference type="EMBL" id="EAT10818.1"/>
    </source>
</evidence>
<name>Q1MXW0_9GAMM</name>